<dbReference type="KEGG" id="rul:UC8_28170"/>
<dbReference type="AlphaFoldDB" id="A0A5B9QSB0"/>
<dbReference type="EMBL" id="CP042914">
    <property type="protein sequence ID" value="QEG40799.1"/>
    <property type="molecule type" value="Genomic_DNA"/>
</dbReference>
<reference evidence="4 5" key="1">
    <citation type="submission" date="2019-08" db="EMBL/GenBank/DDBJ databases">
        <title>Deep-cultivation of Planctomycetes and their phenomic and genomic characterization uncovers novel biology.</title>
        <authorList>
            <person name="Wiegand S."/>
            <person name="Jogler M."/>
            <person name="Boedeker C."/>
            <person name="Pinto D."/>
            <person name="Vollmers J."/>
            <person name="Rivas-Marin E."/>
            <person name="Kohn T."/>
            <person name="Peeters S.H."/>
            <person name="Heuer A."/>
            <person name="Rast P."/>
            <person name="Oberbeckmann S."/>
            <person name="Bunk B."/>
            <person name="Jeske O."/>
            <person name="Meyerdierks A."/>
            <person name="Storesund J.E."/>
            <person name="Kallscheuer N."/>
            <person name="Luecker S."/>
            <person name="Lage O.M."/>
            <person name="Pohl T."/>
            <person name="Merkel B.J."/>
            <person name="Hornburger P."/>
            <person name="Mueller R.-W."/>
            <person name="Bruemmer F."/>
            <person name="Labrenz M."/>
            <person name="Spormann A.M."/>
            <person name="Op den Camp H."/>
            <person name="Overmann J."/>
            <person name="Amann R."/>
            <person name="Jetten M.S.M."/>
            <person name="Mascher T."/>
            <person name="Medema M.H."/>
            <person name="Devos D.P."/>
            <person name="Kaster A.-K."/>
            <person name="Ovreas L."/>
            <person name="Rohde M."/>
            <person name="Galperin M.Y."/>
            <person name="Jogler C."/>
        </authorList>
    </citation>
    <scope>NUCLEOTIDE SEQUENCE [LARGE SCALE GENOMIC DNA]</scope>
    <source>
        <strain evidence="4 5">UC8</strain>
    </source>
</reference>
<feature type="chain" id="PRO_5022818421" description="Planctomycete cytochrome C" evidence="1">
    <location>
        <begin position="21"/>
        <end position="705"/>
    </location>
</feature>
<sequence length="705" mass="77013" precursor="true">MRSLCFLLCTSVLGVATSTAEEIDFDTDVVPLLSKAGCNAASCHGSAAGQAGFRLSLFGGDPGFDYRSIVNELEGRRVNYVTPRKSLLLTKPTGQLDHGGGDVLDVDSEAAEVISQWIDAGAPRKMLRQLERLIVTPSSFAASSIPAKLQIKVSAVFSDGLRRDVTETAVYVSQNESALDIDEAGAATLKLSGQHVANVRYGNQVTSISVTSPIGSVPPTLSDSARANWIDDQINAKLLALRISPAEPCNDRNFLRRVSLDLTGRLPSPALVKRLKSGSAPIDRAELIDELLGSDEFTDYWTHRLATQLRIQTPGTDRLAANAFYSWLHEQVAADVGWDSIADSLVLSQGDTRDPGAASVHRYFATAREEAEYMSEVLMGVRLRCANCHNHPLDRWTQDDYHGLAAVFVGLDRGQVVRYTGRGQITHPRTGEPALAKIPGQPFLLRDGDQRKSFADWLTSPDNPYFAKAMAGRVWEALMGRGLVSPVDDLRATNPPSHPELLNRLTECFVDHDYKLRPLIRLICNSAAYSRASGANDPDLVDDRFYSQALTKPLSAEVLADAISDVTGVADDYEGVRRAIHVVDRTVSASKLEFLGQCLPGESCSSGVSRERGIASQLHLMNGDLINAKIRDSDGRLHSLIDQGASTDEIVDTFYLVAFSRPPTHNELAAWVDRMDSAPDPQERTARLEDFLWALLNCHEFSSNN</sequence>
<evidence type="ECO:0000259" key="2">
    <source>
        <dbReference type="Pfam" id="PF07583"/>
    </source>
</evidence>
<evidence type="ECO:0008006" key="6">
    <source>
        <dbReference type="Google" id="ProtNLM"/>
    </source>
</evidence>
<evidence type="ECO:0000313" key="4">
    <source>
        <dbReference type="EMBL" id="QEG40799.1"/>
    </source>
</evidence>
<dbReference type="OrthoDB" id="289126at2"/>
<dbReference type="Gene3D" id="2.60.40.1080">
    <property type="match status" value="1"/>
</dbReference>
<feature type="signal peptide" evidence="1">
    <location>
        <begin position="1"/>
        <end position="20"/>
    </location>
</feature>
<dbReference type="Proteomes" id="UP000325286">
    <property type="component" value="Chromosome"/>
</dbReference>
<dbReference type="RefSeq" id="WP_068132177.1">
    <property type="nucleotide sequence ID" value="NZ_CP042914.1"/>
</dbReference>
<accession>A0A5B9QSB0</accession>
<dbReference type="PANTHER" id="PTHR35889:SF3">
    <property type="entry name" value="F-BOX DOMAIN-CONTAINING PROTEIN"/>
    <property type="match status" value="1"/>
</dbReference>
<dbReference type="PANTHER" id="PTHR35889">
    <property type="entry name" value="CYCLOINULO-OLIGOSACCHARIDE FRUCTANOTRANSFERASE-RELATED"/>
    <property type="match status" value="1"/>
</dbReference>
<gene>
    <name evidence="4" type="ORF">UC8_28170</name>
</gene>
<keyword evidence="1" id="KW-0732">Signal</keyword>
<organism evidence="4 5">
    <name type="scientific">Roseimaritima ulvae</name>
    <dbReference type="NCBI Taxonomy" id="980254"/>
    <lineage>
        <taxon>Bacteria</taxon>
        <taxon>Pseudomonadati</taxon>
        <taxon>Planctomycetota</taxon>
        <taxon>Planctomycetia</taxon>
        <taxon>Pirellulales</taxon>
        <taxon>Pirellulaceae</taxon>
        <taxon>Roseimaritima</taxon>
    </lineage>
</organism>
<dbReference type="InterPro" id="IPR022655">
    <property type="entry name" value="DUF1553"/>
</dbReference>
<dbReference type="InterPro" id="IPR011444">
    <property type="entry name" value="DUF1549"/>
</dbReference>
<proteinExistence type="predicted"/>
<name>A0A5B9QSB0_9BACT</name>
<keyword evidence="5" id="KW-1185">Reference proteome</keyword>
<evidence type="ECO:0000313" key="5">
    <source>
        <dbReference type="Proteomes" id="UP000325286"/>
    </source>
</evidence>
<dbReference type="Pfam" id="PF07587">
    <property type="entry name" value="PSD1"/>
    <property type="match status" value="1"/>
</dbReference>
<protein>
    <recommendedName>
        <fullName evidence="6">Planctomycete cytochrome C</fullName>
    </recommendedName>
</protein>
<dbReference type="Pfam" id="PF07583">
    <property type="entry name" value="PSCyt2"/>
    <property type="match status" value="1"/>
</dbReference>
<evidence type="ECO:0000256" key="1">
    <source>
        <dbReference type="SAM" id="SignalP"/>
    </source>
</evidence>
<feature type="domain" description="DUF1549" evidence="2">
    <location>
        <begin position="230"/>
        <end position="410"/>
    </location>
</feature>
<feature type="domain" description="DUF1553" evidence="3">
    <location>
        <begin position="450"/>
        <end position="671"/>
    </location>
</feature>
<evidence type="ECO:0000259" key="3">
    <source>
        <dbReference type="Pfam" id="PF07587"/>
    </source>
</evidence>